<dbReference type="OrthoDB" id="5585992at2759"/>
<dbReference type="Gene3D" id="1.10.510.10">
    <property type="entry name" value="Transferase(Phosphotransferase) domain 1"/>
    <property type="match status" value="1"/>
</dbReference>
<dbReference type="Proteomes" id="UP000886523">
    <property type="component" value="Unassembled WGS sequence"/>
</dbReference>
<proteinExistence type="predicted"/>
<keyword evidence="2" id="KW-1185">Reference proteome</keyword>
<sequence length="50" mass="5687">MYFLHGSLPWKGLKAANNQQKYEHIGEKKGSMPISELCKGCPEEFGIYLN</sequence>
<comment type="caution">
    <text evidence="1">The sequence shown here is derived from an EMBL/GenBank/DDBJ whole genome shotgun (WGS) entry which is preliminary data.</text>
</comment>
<evidence type="ECO:0000313" key="2">
    <source>
        <dbReference type="Proteomes" id="UP000886523"/>
    </source>
</evidence>
<dbReference type="EMBL" id="MU128949">
    <property type="protein sequence ID" value="KAF9515489.1"/>
    <property type="molecule type" value="Genomic_DNA"/>
</dbReference>
<dbReference type="InterPro" id="IPR011009">
    <property type="entry name" value="Kinase-like_dom_sf"/>
</dbReference>
<gene>
    <name evidence="1" type="ORF">BS47DRAFT_1447963</name>
</gene>
<accession>A0A9P6B0Z6</accession>
<dbReference type="SUPFAM" id="SSF56112">
    <property type="entry name" value="Protein kinase-like (PK-like)"/>
    <property type="match status" value="1"/>
</dbReference>
<organism evidence="1 2">
    <name type="scientific">Hydnum rufescens UP504</name>
    <dbReference type="NCBI Taxonomy" id="1448309"/>
    <lineage>
        <taxon>Eukaryota</taxon>
        <taxon>Fungi</taxon>
        <taxon>Dikarya</taxon>
        <taxon>Basidiomycota</taxon>
        <taxon>Agaricomycotina</taxon>
        <taxon>Agaricomycetes</taxon>
        <taxon>Cantharellales</taxon>
        <taxon>Hydnaceae</taxon>
        <taxon>Hydnum</taxon>
    </lineage>
</organism>
<protein>
    <recommendedName>
        <fullName evidence="3">Non-specific serine/threonine protein kinase</fullName>
    </recommendedName>
</protein>
<reference evidence="1" key="1">
    <citation type="journal article" date="2020" name="Nat. Commun.">
        <title>Large-scale genome sequencing of mycorrhizal fungi provides insights into the early evolution of symbiotic traits.</title>
        <authorList>
            <person name="Miyauchi S."/>
            <person name="Kiss E."/>
            <person name="Kuo A."/>
            <person name="Drula E."/>
            <person name="Kohler A."/>
            <person name="Sanchez-Garcia M."/>
            <person name="Morin E."/>
            <person name="Andreopoulos B."/>
            <person name="Barry K.W."/>
            <person name="Bonito G."/>
            <person name="Buee M."/>
            <person name="Carver A."/>
            <person name="Chen C."/>
            <person name="Cichocki N."/>
            <person name="Clum A."/>
            <person name="Culley D."/>
            <person name="Crous P.W."/>
            <person name="Fauchery L."/>
            <person name="Girlanda M."/>
            <person name="Hayes R.D."/>
            <person name="Keri Z."/>
            <person name="LaButti K."/>
            <person name="Lipzen A."/>
            <person name="Lombard V."/>
            <person name="Magnuson J."/>
            <person name="Maillard F."/>
            <person name="Murat C."/>
            <person name="Nolan M."/>
            <person name="Ohm R.A."/>
            <person name="Pangilinan J."/>
            <person name="Pereira M.F."/>
            <person name="Perotto S."/>
            <person name="Peter M."/>
            <person name="Pfister S."/>
            <person name="Riley R."/>
            <person name="Sitrit Y."/>
            <person name="Stielow J.B."/>
            <person name="Szollosi G."/>
            <person name="Zifcakova L."/>
            <person name="Stursova M."/>
            <person name="Spatafora J.W."/>
            <person name="Tedersoo L."/>
            <person name="Vaario L.M."/>
            <person name="Yamada A."/>
            <person name="Yan M."/>
            <person name="Wang P."/>
            <person name="Xu J."/>
            <person name="Bruns T."/>
            <person name="Baldrian P."/>
            <person name="Vilgalys R."/>
            <person name="Dunand C."/>
            <person name="Henrissat B."/>
            <person name="Grigoriev I.V."/>
            <person name="Hibbett D."/>
            <person name="Nagy L.G."/>
            <person name="Martin F.M."/>
        </authorList>
    </citation>
    <scope>NUCLEOTIDE SEQUENCE</scope>
    <source>
        <strain evidence="1">UP504</strain>
    </source>
</reference>
<name>A0A9P6B0Z6_9AGAM</name>
<evidence type="ECO:0000313" key="1">
    <source>
        <dbReference type="EMBL" id="KAF9515489.1"/>
    </source>
</evidence>
<dbReference type="AlphaFoldDB" id="A0A9P6B0Z6"/>
<evidence type="ECO:0008006" key="3">
    <source>
        <dbReference type="Google" id="ProtNLM"/>
    </source>
</evidence>